<dbReference type="Proteomes" id="UP000625079">
    <property type="component" value="Unassembled WGS sequence"/>
</dbReference>
<proteinExistence type="inferred from homology"/>
<evidence type="ECO:0000313" key="5">
    <source>
        <dbReference type="Proteomes" id="UP000625079"/>
    </source>
</evidence>
<dbReference type="PANTHER" id="PTHR30629:SF2">
    <property type="entry name" value="PROPHAGE INTEGRASE INTS-RELATED"/>
    <property type="match status" value="1"/>
</dbReference>
<reference evidence="4" key="2">
    <citation type="submission" date="2022-12" db="EMBL/GenBank/DDBJ databases">
        <authorList>
            <person name="Sun Q."/>
            <person name="Zhou Y."/>
        </authorList>
    </citation>
    <scope>NUCLEOTIDE SEQUENCE</scope>
    <source>
        <strain evidence="4">CGMCC 1.15034</strain>
    </source>
</reference>
<comment type="similarity">
    <text evidence="1">Belongs to the 'phage' integrase family.</text>
</comment>
<dbReference type="GO" id="GO:0015074">
    <property type="term" value="P:DNA integration"/>
    <property type="evidence" value="ECO:0007669"/>
    <property type="project" value="UniProtKB-KW"/>
</dbReference>
<dbReference type="EMBL" id="BMHC01000012">
    <property type="protein sequence ID" value="GGI28266.1"/>
    <property type="molecule type" value="Genomic_DNA"/>
</dbReference>
<comment type="caution">
    <text evidence="4">The sequence shown here is derived from an EMBL/GenBank/DDBJ whole genome shotgun (WGS) entry which is preliminary data.</text>
</comment>
<dbReference type="InterPro" id="IPR011010">
    <property type="entry name" value="DNA_brk_join_enz"/>
</dbReference>
<keyword evidence="2" id="KW-0229">DNA integration</keyword>
<evidence type="ECO:0000256" key="1">
    <source>
        <dbReference type="ARBA" id="ARBA00008857"/>
    </source>
</evidence>
<dbReference type="GO" id="GO:0003677">
    <property type="term" value="F:DNA binding"/>
    <property type="evidence" value="ECO:0007669"/>
    <property type="project" value="UniProtKB-KW"/>
</dbReference>
<name>A0AA87W909_9BRAD</name>
<dbReference type="AlphaFoldDB" id="A0AA87W909"/>
<keyword evidence="3" id="KW-0238">DNA-binding</keyword>
<dbReference type="InterPro" id="IPR050808">
    <property type="entry name" value="Phage_Integrase"/>
</dbReference>
<accession>A0AA87W909</accession>
<dbReference type="InterPro" id="IPR010998">
    <property type="entry name" value="Integrase_recombinase_N"/>
</dbReference>
<gene>
    <name evidence="4" type="ORF">GCM10010987_48530</name>
</gene>
<evidence type="ECO:0000313" key="4">
    <source>
        <dbReference type="EMBL" id="GGI28266.1"/>
    </source>
</evidence>
<dbReference type="PANTHER" id="PTHR30629">
    <property type="entry name" value="PROPHAGE INTEGRASE"/>
    <property type="match status" value="1"/>
</dbReference>
<evidence type="ECO:0000256" key="2">
    <source>
        <dbReference type="ARBA" id="ARBA00022908"/>
    </source>
</evidence>
<dbReference type="Gene3D" id="1.10.150.130">
    <property type="match status" value="1"/>
</dbReference>
<reference evidence="4" key="1">
    <citation type="journal article" date="2014" name="Int. J. Syst. Evol. Microbiol.">
        <title>Complete genome sequence of Corynebacterium casei LMG S-19264T (=DSM 44701T), isolated from a smear-ripened cheese.</title>
        <authorList>
            <consortium name="US DOE Joint Genome Institute (JGI-PGF)"/>
            <person name="Walter F."/>
            <person name="Albersmeier A."/>
            <person name="Kalinowski J."/>
            <person name="Ruckert C."/>
        </authorList>
    </citation>
    <scope>NUCLEOTIDE SEQUENCE</scope>
    <source>
        <strain evidence="4">CGMCC 1.15034</strain>
    </source>
</reference>
<organism evidence="4 5">
    <name type="scientific">Bradyrhizobium guangdongense</name>
    <dbReference type="NCBI Taxonomy" id="1325090"/>
    <lineage>
        <taxon>Bacteria</taxon>
        <taxon>Pseudomonadati</taxon>
        <taxon>Pseudomonadota</taxon>
        <taxon>Alphaproteobacteria</taxon>
        <taxon>Hyphomicrobiales</taxon>
        <taxon>Nitrobacteraceae</taxon>
        <taxon>Bradyrhizobium</taxon>
    </lineage>
</organism>
<protein>
    <recommendedName>
        <fullName evidence="6">Integrase</fullName>
    </recommendedName>
</protein>
<sequence length="462" mass="52455">MLHGNQKRYDLGPVVDGDESVGGLCLEDARARANTVSEMARKGHNPESFLGACAAGISVETHLKREAARPKPSWSWQQAKKEFLADVARANREATHVDYRKKLQPGELSRFDDRMVNTITRNEMAEAIAAVHARGAEAMSEGMVRTIKRFWNWLAEPVRQDKTNVADGVMTKLQAPQRTRVEIGEELFDPEDERGDTPPEIELGRALVIARQGYFPKRISLGIELMLGTCQRRRAITGANESRFRSYMEAEAEQAWYVPPYFRKSGTKRGNRSHLVPCVGFAARAVDQLGRMLVYDANYNGWLFPADKRTQSERPHAEAGLFNDYFSIMPGVNSSPHGVRYAFATYGERDLGFRKGEGSLILDHLEGVEPNDVTGQFYSSDPQIGRKREMMRAWVDWCDHWAIRAAEEDPLLLDRAYMAEMFYRARYGEERLERRIAYRKKRGWPLWDAACDKTIALSQAAG</sequence>
<dbReference type="SUPFAM" id="SSF56349">
    <property type="entry name" value="DNA breaking-rejoining enzymes"/>
    <property type="match status" value="1"/>
</dbReference>
<evidence type="ECO:0000256" key="3">
    <source>
        <dbReference type="ARBA" id="ARBA00023125"/>
    </source>
</evidence>
<evidence type="ECO:0008006" key="6">
    <source>
        <dbReference type="Google" id="ProtNLM"/>
    </source>
</evidence>